<evidence type="ECO:0000256" key="7">
    <source>
        <dbReference type="ARBA" id="ARBA00023136"/>
    </source>
</evidence>
<evidence type="ECO:0000256" key="6">
    <source>
        <dbReference type="ARBA" id="ARBA00022989"/>
    </source>
</evidence>
<evidence type="ECO:0000256" key="11">
    <source>
        <dbReference type="SAM" id="Phobius"/>
    </source>
</evidence>
<sequence length="468" mass="51061">MSSFSPLLETMMFEPSSFSPVLDKVFVSNTSNTTVDPFSWQFLVGVHPVFQTLIFTFINALTTALGASLIFCTVCCSKLDTTHRNEDKENPNTVTKWVTKFVNLFYELSFKIGLFQQNQNKTASFSNDLFIPLSIGFGGGVMLAASFFSLLLPALNHFSNTEASKSHSLFAIGSSFFVGVLAILIFDAIIHKVQDVVERKISTRSGSQMENVRDQIQLEETPSMNENSTHVNNTENIESYNNLEEGGINEGETSLDENNTVSVRNIGENSATCNSCIEDPMTFHDKSQNNLRDSRHGVRRSWIIFVAMTLHNIPEGIIVGVAFAAASNSSTSGATLASAIGLSLGIAIQNITEGVAVTFPIYGNECRKIMKKKNYGIQWKLVAKSFFLGAISGITEPMGGLFGCLLVFASAAILPYSLAFASGVMVYVVIHELIPLMFVVPSRLVAKLSTLMFMVGFVAMMALDIGLA</sequence>
<feature type="transmembrane region" description="Helical" evidence="11">
    <location>
        <begin position="53"/>
        <end position="76"/>
    </location>
</feature>
<evidence type="ECO:0000256" key="8">
    <source>
        <dbReference type="ARBA" id="ARBA00040593"/>
    </source>
</evidence>
<evidence type="ECO:0000256" key="4">
    <source>
        <dbReference type="ARBA" id="ARBA00022692"/>
    </source>
</evidence>
<dbReference type="PANTHER" id="PTHR11040">
    <property type="entry name" value="ZINC/IRON TRANSPORTER"/>
    <property type="match status" value="1"/>
</dbReference>
<feature type="transmembrane region" description="Helical" evidence="11">
    <location>
        <begin position="302"/>
        <end position="326"/>
    </location>
</feature>
<organism evidence="12 13">
    <name type="scientific">Naegleria lovaniensis</name>
    <name type="common">Amoeba</name>
    <dbReference type="NCBI Taxonomy" id="51637"/>
    <lineage>
        <taxon>Eukaryota</taxon>
        <taxon>Discoba</taxon>
        <taxon>Heterolobosea</taxon>
        <taxon>Tetramitia</taxon>
        <taxon>Eutetramitia</taxon>
        <taxon>Vahlkampfiidae</taxon>
        <taxon>Naegleria</taxon>
    </lineage>
</organism>
<feature type="transmembrane region" description="Helical" evidence="11">
    <location>
        <begin position="385"/>
        <end position="413"/>
    </location>
</feature>
<evidence type="ECO:0000256" key="2">
    <source>
        <dbReference type="ARBA" id="ARBA00006939"/>
    </source>
</evidence>
<dbReference type="EMBL" id="PYSW02000002">
    <property type="protein sequence ID" value="KAG2393775.1"/>
    <property type="molecule type" value="Genomic_DNA"/>
</dbReference>
<accession>A0AA88KY82</accession>
<dbReference type="InterPro" id="IPR003689">
    <property type="entry name" value="ZIP"/>
</dbReference>
<keyword evidence="6 11" id="KW-1133">Transmembrane helix</keyword>
<feature type="transmembrane region" description="Helical" evidence="11">
    <location>
        <begin position="419"/>
        <end position="441"/>
    </location>
</feature>
<comment type="similarity">
    <text evidence="2">Belongs to the ZIP transporter (TC 2.A.5) family.</text>
</comment>
<evidence type="ECO:0000313" key="12">
    <source>
        <dbReference type="EMBL" id="KAG2393775.1"/>
    </source>
</evidence>
<keyword evidence="13" id="KW-1185">Reference proteome</keyword>
<dbReference type="GeneID" id="68099760"/>
<keyword evidence="4 11" id="KW-0812">Transmembrane</keyword>
<dbReference type="Proteomes" id="UP000816034">
    <property type="component" value="Unassembled WGS sequence"/>
</dbReference>
<feature type="transmembrane region" description="Helical" evidence="11">
    <location>
        <begin position="448"/>
        <end position="467"/>
    </location>
</feature>
<dbReference type="GO" id="GO:0005886">
    <property type="term" value="C:plasma membrane"/>
    <property type="evidence" value="ECO:0007669"/>
    <property type="project" value="UniProtKB-SubCell"/>
</dbReference>
<protein>
    <recommendedName>
        <fullName evidence="8">Zinc transporter ZIP11</fullName>
    </recommendedName>
    <alternativeName>
        <fullName evidence="9">Solute carrier family 39 member 11</fullName>
    </alternativeName>
    <alternativeName>
        <fullName evidence="10">Zrt- and Irt-like protein 11</fullName>
    </alternativeName>
</protein>
<keyword evidence="5" id="KW-0862">Zinc</keyword>
<comment type="caution">
    <text evidence="12">The sequence shown here is derived from an EMBL/GenBank/DDBJ whole genome shotgun (WGS) entry which is preliminary data.</text>
</comment>
<gene>
    <name evidence="12" type="ORF">C9374_007306</name>
</gene>
<keyword evidence="3" id="KW-1003">Cell membrane</keyword>
<feature type="transmembrane region" description="Helical" evidence="11">
    <location>
        <begin position="338"/>
        <end position="364"/>
    </location>
</feature>
<dbReference type="Pfam" id="PF02535">
    <property type="entry name" value="Zip"/>
    <property type="match status" value="1"/>
</dbReference>
<reference evidence="12 13" key="1">
    <citation type="journal article" date="2018" name="BMC Genomics">
        <title>The genome of Naegleria lovaniensis, the basis for a comparative approach to unravel pathogenicity factors of the human pathogenic amoeba N. fowleri.</title>
        <authorList>
            <person name="Liechti N."/>
            <person name="Schurch N."/>
            <person name="Bruggmann R."/>
            <person name="Wittwer M."/>
        </authorList>
    </citation>
    <scope>NUCLEOTIDE SEQUENCE [LARGE SCALE GENOMIC DNA]</scope>
    <source>
        <strain evidence="12 13">ATCC 30569</strain>
    </source>
</reference>
<feature type="transmembrane region" description="Helical" evidence="11">
    <location>
        <begin position="129"/>
        <end position="155"/>
    </location>
</feature>
<keyword evidence="7 11" id="KW-0472">Membrane</keyword>
<dbReference type="PANTHER" id="PTHR11040:SF211">
    <property type="entry name" value="ZINC TRANSPORTER ZIP11"/>
    <property type="match status" value="1"/>
</dbReference>
<dbReference type="GO" id="GO:0005385">
    <property type="term" value="F:zinc ion transmembrane transporter activity"/>
    <property type="evidence" value="ECO:0007669"/>
    <property type="project" value="TreeGrafter"/>
</dbReference>
<evidence type="ECO:0000256" key="3">
    <source>
        <dbReference type="ARBA" id="ARBA00022475"/>
    </source>
</evidence>
<evidence type="ECO:0000256" key="5">
    <source>
        <dbReference type="ARBA" id="ARBA00022833"/>
    </source>
</evidence>
<evidence type="ECO:0000256" key="9">
    <source>
        <dbReference type="ARBA" id="ARBA00042540"/>
    </source>
</evidence>
<feature type="transmembrane region" description="Helical" evidence="11">
    <location>
        <begin position="167"/>
        <end position="190"/>
    </location>
</feature>
<evidence type="ECO:0000313" key="13">
    <source>
        <dbReference type="Proteomes" id="UP000816034"/>
    </source>
</evidence>
<evidence type="ECO:0000256" key="1">
    <source>
        <dbReference type="ARBA" id="ARBA00004651"/>
    </source>
</evidence>
<proteinExistence type="inferred from homology"/>
<dbReference type="RefSeq" id="XP_044555669.1">
    <property type="nucleotide sequence ID" value="XM_044697258.1"/>
</dbReference>
<name>A0AA88KY82_NAELO</name>
<dbReference type="AlphaFoldDB" id="A0AA88KY82"/>
<comment type="subcellular location">
    <subcellularLocation>
        <location evidence="1">Cell membrane</location>
        <topology evidence="1">Multi-pass membrane protein</topology>
    </subcellularLocation>
</comment>
<evidence type="ECO:0000256" key="10">
    <source>
        <dbReference type="ARBA" id="ARBA00042973"/>
    </source>
</evidence>